<dbReference type="EMBL" id="JBBWWQ010000019">
    <property type="protein sequence ID" value="KAK8918327.1"/>
    <property type="molecule type" value="Genomic_DNA"/>
</dbReference>
<gene>
    <name evidence="1" type="ORF">KSP39_PZI021777</name>
</gene>
<name>A0AAP0AWR7_9ASPA</name>
<evidence type="ECO:0000313" key="2">
    <source>
        <dbReference type="Proteomes" id="UP001418222"/>
    </source>
</evidence>
<protein>
    <submittedName>
        <fullName evidence="1">Uncharacterized protein</fullName>
    </submittedName>
</protein>
<reference evidence="1 2" key="1">
    <citation type="journal article" date="2022" name="Nat. Plants">
        <title>Genomes of leafy and leafless Platanthera orchids illuminate the evolution of mycoheterotrophy.</title>
        <authorList>
            <person name="Li M.H."/>
            <person name="Liu K.W."/>
            <person name="Li Z."/>
            <person name="Lu H.C."/>
            <person name="Ye Q.L."/>
            <person name="Zhang D."/>
            <person name="Wang J.Y."/>
            <person name="Li Y.F."/>
            <person name="Zhong Z.M."/>
            <person name="Liu X."/>
            <person name="Yu X."/>
            <person name="Liu D.K."/>
            <person name="Tu X.D."/>
            <person name="Liu B."/>
            <person name="Hao Y."/>
            <person name="Liao X.Y."/>
            <person name="Jiang Y.T."/>
            <person name="Sun W.H."/>
            <person name="Chen J."/>
            <person name="Chen Y.Q."/>
            <person name="Ai Y."/>
            <person name="Zhai J.W."/>
            <person name="Wu S.S."/>
            <person name="Zhou Z."/>
            <person name="Hsiao Y.Y."/>
            <person name="Wu W.L."/>
            <person name="Chen Y.Y."/>
            <person name="Lin Y.F."/>
            <person name="Hsu J.L."/>
            <person name="Li C.Y."/>
            <person name="Wang Z.W."/>
            <person name="Zhao X."/>
            <person name="Zhong W.Y."/>
            <person name="Ma X.K."/>
            <person name="Ma L."/>
            <person name="Huang J."/>
            <person name="Chen G.Z."/>
            <person name="Huang M.Z."/>
            <person name="Huang L."/>
            <person name="Peng D.H."/>
            <person name="Luo Y.B."/>
            <person name="Zou S.Q."/>
            <person name="Chen S.P."/>
            <person name="Lan S."/>
            <person name="Tsai W.C."/>
            <person name="Van de Peer Y."/>
            <person name="Liu Z.J."/>
        </authorList>
    </citation>
    <scope>NUCLEOTIDE SEQUENCE [LARGE SCALE GENOMIC DNA]</scope>
    <source>
        <strain evidence="1">Lor287</strain>
    </source>
</reference>
<dbReference type="Proteomes" id="UP001418222">
    <property type="component" value="Unassembled WGS sequence"/>
</dbReference>
<comment type="caution">
    <text evidence="1">The sequence shown here is derived from an EMBL/GenBank/DDBJ whole genome shotgun (WGS) entry which is preliminary data.</text>
</comment>
<proteinExistence type="predicted"/>
<organism evidence="1 2">
    <name type="scientific">Platanthera zijinensis</name>
    <dbReference type="NCBI Taxonomy" id="2320716"/>
    <lineage>
        <taxon>Eukaryota</taxon>
        <taxon>Viridiplantae</taxon>
        <taxon>Streptophyta</taxon>
        <taxon>Embryophyta</taxon>
        <taxon>Tracheophyta</taxon>
        <taxon>Spermatophyta</taxon>
        <taxon>Magnoliopsida</taxon>
        <taxon>Liliopsida</taxon>
        <taxon>Asparagales</taxon>
        <taxon>Orchidaceae</taxon>
        <taxon>Orchidoideae</taxon>
        <taxon>Orchideae</taxon>
        <taxon>Orchidinae</taxon>
        <taxon>Platanthera</taxon>
    </lineage>
</organism>
<evidence type="ECO:0000313" key="1">
    <source>
        <dbReference type="EMBL" id="KAK8918327.1"/>
    </source>
</evidence>
<keyword evidence="2" id="KW-1185">Reference proteome</keyword>
<sequence>METTIVLSKNVPWGEHHMIDLSSREGGHSGYKQRFLAILAQGTGKQGHVASEPLAFITLPKMCVNKQRSSKLAYIKEQV</sequence>
<dbReference type="AlphaFoldDB" id="A0AAP0AWR7"/>
<accession>A0AAP0AWR7</accession>